<dbReference type="Proteomes" id="UP000274033">
    <property type="component" value="Unassembled WGS sequence"/>
</dbReference>
<dbReference type="GO" id="GO:0003677">
    <property type="term" value="F:DNA binding"/>
    <property type="evidence" value="ECO:0007669"/>
    <property type="project" value="InterPro"/>
</dbReference>
<keyword evidence="2" id="KW-0378">Hydrolase</keyword>
<dbReference type="AlphaFoldDB" id="A0A3N9UWF4"/>
<protein>
    <submittedName>
        <fullName evidence="5">3'-5' exonuclease</fullName>
    </submittedName>
</protein>
<evidence type="ECO:0000256" key="1">
    <source>
        <dbReference type="ARBA" id="ARBA00022722"/>
    </source>
</evidence>
<accession>A0A3N9UWF4</accession>
<keyword evidence="6" id="KW-1185">Reference proteome</keyword>
<keyword evidence="3 5" id="KW-0269">Exonuclease</keyword>
<evidence type="ECO:0000313" key="6">
    <source>
        <dbReference type="Proteomes" id="UP000274033"/>
    </source>
</evidence>
<dbReference type="InterPro" id="IPR013520">
    <property type="entry name" value="Ribonucl_H"/>
</dbReference>
<evidence type="ECO:0000256" key="2">
    <source>
        <dbReference type="ARBA" id="ARBA00022801"/>
    </source>
</evidence>
<dbReference type="NCBIfam" id="TIGR00573">
    <property type="entry name" value="dnaq"/>
    <property type="match status" value="1"/>
</dbReference>
<dbReference type="SUPFAM" id="SSF53098">
    <property type="entry name" value="Ribonuclease H-like"/>
    <property type="match status" value="1"/>
</dbReference>
<dbReference type="NCBIfam" id="NF005836">
    <property type="entry name" value="PRK07740.1"/>
    <property type="match status" value="1"/>
</dbReference>
<keyword evidence="1" id="KW-0540">Nuclease</keyword>
<dbReference type="GO" id="GO:0045004">
    <property type="term" value="P:DNA replication proofreading"/>
    <property type="evidence" value="ECO:0007669"/>
    <property type="project" value="TreeGrafter"/>
</dbReference>
<evidence type="ECO:0000259" key="4">
    <source>
        <dbReference type="SMART" id="SM00479"/>
    </source>
</evidence>
<comment type="caution">
    <text evidence="5">The sequence shown here is derived from an EMBL/GenBank/DDBJ whole genome shotgun (WGS) entry which is preliminary data.</text>
</comment>
<evidence type="ECO:0000313" key="5">
    <source>
        <dbReference type="EMBL" id="RQW76186.1"/>
    </source>
</evidence>
<dbReference type="Gene3D" id="3.30.420.10">
    <property type="entry name" value="Ribonuclease H-like superfamily/Ribonuclease H"/>
    <property type="match status" value="1"/>
</dbReference>
<feature type="domain" description="Exonuclease" evidence="4">
    <location>
        <begin position="54"/>
        <end position="223"/>
    </location>
</feature>
<reference evidence="5 6" key="1">
    <citation type="journal article" date="2013" name="J. Microbiol.">
        <title>Lysinibacillus chungkukjangi sp. nov., isolated from Chungkukjang, Korean fermented soybean food.</title>
        <authorList>
            <person name="Kim S.J."/>
            <person name="Jang Y.H."/>
            <person name="Hamada M."/>
            <person name="Ahn J.H."/>
            <person name="Weon H.Y."/>
            <person name="Suzuki K."/>
            <person name="Whang K.S."/>
            <person name="Kwon S.W."/>
        </authorList>
    </citation>
    <scope>NUCLEOTIDE SEQUENCE [LARGE SCALE GENOMIC DNA]</scope>
    <source>
        <strain evidence="5 6">MCCC 1A12701</strain>
    </source>
</reference>
<gene>
    <name evidence="5" type="ORF">EBB45_01145</name>
</gene>
<sequence length="239" mass="27335">MAFEPFLQLLRGIQGKRTHNGLGGIQNSQQIAYLRHLQKEINQEELNVALQNLHVVVFDIETTGFFPEKGDSILSIGATKMRGSEMIEGETFYSLVQYGEVIPDEIQQLTGITNEQVKDAPPLAEVMIKFFQYAKDHTFVAHHASHEKSFLQYVSSKQFRTPFKHRIVDTSFLYKIVEPNLNLISLESLCQHNGIPIENRHHALGDAMMTAKLWSIYVEKVQQIGCETLNDVYNRFARL</sequence>
<dbReference type="PANTHER" id="PTHR30231:SF41">
    <property type="entry name" value="DNA POLYMERASE III SUBUNIT EPSILON"/>
    <property type="match status" value="1"/>
</dbReference>
<dbReference type="InterPro" id="IPR012337">
    <property type="entry name" value="RNaseH-like_sf"/>
</dbReference>
<dbReference type="EMBL" id="RRCT01000001">
    <property type="protein sequence ID" value="RQW76186.1"/>
    <property type="molecule type" value="Genomic_DNA"/>
</dbReference>
<dbReference type="InterPro" id="IPR006054">
    <property type="entry name" value="DnaQ"/>
</dbReference>
<proteinExistence type="predicted"/>
<dbReference type="InterPro" id="IPR036397">
    <property type="entry name" value="RNaseH_sf"/>
</dbReference>
<dbReference type="GO" id="GO:0008408">
    <property type="term" value="F:3'-5' exonuclease activity"/>
    <property type="evidence" value="ECO:0007669"/>
    <property type="project" value="TreeGrafter"/>
</dbReference>
<dbReference type="GO" id="GO:0005829">
    <property type="term" value="C:cytosol"/>
    <property type="evidence" value="ECO:0007669"/>
    <property type="project" value="TreeGrafter"/>
</dbReference>
<dbReference type="PANTHER" id="PTHR30231">
    <property type="entry name" value="DNA POLYMERASE III SUBUNIT EPSILON"/>
    <property type="match status" value="1"/>
</dbReference>
<dbReference type="RefSeq" id="WP_124761773.1">
    <property type="nucleotide sequence ID" value="NZ_RRCT01000001.1"/>
</dbReference>
<dbReference type="Pfam" id="PF00929">
    <property type="entry name" value="RNase_T"/>
    <property type="match status" value="1"/>
</dbReference>
<dbReference type="FunFam" id="3.30.420.10:FF:000045">
    <property type="entry name" value="3'-5' exonuclease DinG"/>
    <property type="match status" value="1"/>
</dbReference>
<name>A0A3N9UWF4_9BACI</name>
<organism evidence="5 6">
    <name type="scientific">Lysinibacillus composti</name>
    <dbReference type="NCBI Taxonomy" id="720633"/>
    <lineage>
        <taxon>Bacteria</taxon>
        <taxon>Bacillati</taxon>
        <taxon>Bacillota</taxon>
        <taxon>Bacilli</taxon>
        <taxon>Bacillales</taxon>
        <taxon>Bacillaceae</taxon>
        <taxon>Lysinibacillus</taxon>
    </lineage>
</organism>
<evidence type="ECO:0000256" key="3">
    <source>
        <dbReference type="ARBA" id="ARBA00022839"/>
    </source>
</evidence>
<dbReference type="OrthoDB" id="9804290at2"/>
<dbReference type="SMART" id="SM00479">
    <property type="entry name" value="EXOIII"/>
    <property type="match status" value="1"/>
</dbReference>
<dbReference type="GO" id="GO:0003887">
    <property type="term" value="F:DNA-directed DNA polymerase activity"/>
    <property type="evidence" value="ECO:0007669"/>
    <property type="project" value="InterPro"/>
</dbReference>
<dbReference type="CDD" id="cd06127">
    <property type="entry name" value="DEDDh"/>
    <property type="match status" value="1"/>
</dbReference>